<feature type="domain" description="Aspartate/glutamate/uridylate kinase" evidence="1">
    <location>
        <begin position="6"/>
        <end position="85"/>
    </location>
</feature>
<sequence>MSMNDVLVMKFGGSATVLRDLARWVEAIERTSIPSIVVPGGGPFADAVRHNKYKMGYSEEAAHQMAILAMEQFGHALASLGQRMVPANSEEAIKAAIARGEIPVWMPYSLLCQHQEIEKTWAVTADALSAWLAARLGCRRVLLIKQTVVPENSTLFALRGAEIIDEAFLQMLAPGADVHIAGPYDLAGAGRRFAEGIIPGRPIARGWQGAA</sequence>
<dbReference type="Proteomes" id="UP000190135">
    <property type="component" value="Unassembled WGS sequence"/>
</dbReference>
<dbReference type="EMBL" id="FUXL01000013">
    <property type="protein sequence ID" value="SKA30831.1"/>
    <property type="molecule type" value="Genomic_DNA"/>
</dbReference>
<accession>A0A1T4SSH4</accession>
<dbReference type="Pfam" id="PF00696">
    <property type="entry name" value="AA_kinase"/>
    <property type="match status" value="1"/>
</dbReference>
<evidence type="ECO:0000259" key="1">
    <source>
        <dbReference type="Pfam" id="PF00696"/>
    </source>
</evidence>
<dbReference type="SUPFAM" id="SSF53633">
    <property type="entry name" value="Carbamate kinase-like"/>
    <property type="match status" value="1"/>
</dbReference>
<protein>
    <submittedName>
        <fullName evidence="2">Dihydroneopterin aldolase</fullName>
    </submittedName>
</protein>
<name>A0A1T4SSH4_9HYPH</name>
<dbReference type="InterPro" id="IPR036393">
    <property type="entry name" value="AceGlu_kinase-like_sf"/>
</dbReference>
<gene>
    <name evidence="2" type="ORF">SAMN05428963_11371</name>
</gene>
<dbReference type="AlphaFoldDB" id="A0A1T4SSH4"/>
<keyword evidence="3" id="KW-1185">Reference proteome</keyword>
<evidence type="ECO:0000313" key="2">
    <source>
        <dbReference type="EMBL" id="SKA30831.1"/>
    </source>
</evidence>
<dbReference type="Gene3D" id="3.40.1160.10">
    <property type="entry name" value="Acetylglutamate kinase-like"/>
    <property type="match status" value="1"/>
</dbReference>
<proteinExistence type="predicted"/>
<organism evidence="2 3">
    <name type="scientific">Consotaella salsifontis</name>
    <dbReference type="NCBI Taxonomy" id="1365950"/>
    <lineage>
        <taxon>Bacteria</taxon>
        <taxon>Pseudomonadati</taxon>
        <taxon>Pseudomonadota</taxon>
        <taxon>Alphaproteobacteria</taxon>
        <taxon>Hyphomicrobiales</taxon>
        <taxon>Aurantimonadaceae</taxon>
        <taxon>Consotaella</taxon>
    </lineage>
</organism>
<dbReference type="STRING" id="1365950.SAMN05428963_11371"/>
<evidence type="ECO:0000313" key="3">
    <source>
        <dbReference type="Proteomes" id="UP000190135"/>
    </source>
</evidence>
<reference evidence="2 3" key="1">
    <citation type="submission" date="2017-02" db="EMBL/GenBank/DDBJ databases">
        <authorList>
            <person name="Peterson S.W."/>
        </authorList>
    </citation>
    <scope>NUCLEOTIDE SEQUENCE [LARGE SCALE GENOMIC DNA]</scope>
    <source>
        <strain evidence="2 3">USBA 369</strain>
    </source>
</reference>
<dbReference type="InterPro" id="IPR001048">
    <property type="entry name" value="Asp/Glu/Uridylate_kinase"/>
</dbReference>